<evidence type="ECO:0000313" key="4">
    <source>
        <dbReference type="Proteomes" id="UP000015241"/>
    </source>
</evidence>
<reference evidence="3 4" key="1">
    <citation type="journal article" date="2012" name="Science">
        <title>The Paleozoic origin of enzymatic lignin decomposition reconstructed from 31 fungal genomes.</title>
        <authorList>
            <person name="Floudas D."/>
            <person name="Binder M."/>
            <person name="Riley R."/>
            <person name="Barry K."/>
            <person name="Blanchette R.A."/>
            <person name="Henrissat B."/>
            <person name="Martinez A.T."/>
            <person name="Otillar R."/>
            <person name="Spatafora J.W."/>
            <person name="Yadav J.S."/>
            <person name="Aerts A."/>
            <person name="Benoit I."/>
            <person name="Boyd A."/>
            <person name="Carlson A."/>
            <person name="Copeland A."/>
            <person name="Coutinho P.M."/>
            <person name="de Vries R.P."/>
            <person name="Ferreira P."/>
            <person name="Findley K."/>
            <person name="Foster B."/>
            <person name="Gaskell J."/>
            <person name="Glotzer D."/>
            <person name="Gorecki P."/>
            <person name="Heitman J."/>
            <person name="Hesse C."/>
            <person name="Hori C."/>
            <person name="Igarashi K."/>
            <person name="Jurgens J.A."/>
            <person name="Kallen N."/>
            <person name="Kersten P."/>
            <person name="Kohler A."/>
            <person name="Kuees U."/>
            <person name="Kumar T.K.A."/>
            <person name="Kuo A."/>
            <person name="LaButti K."/>
            <person name="Larrondo L.F."/>
            <person name="Lindquist E."/>
            <person name="Ling A."/>
            <person name="Lombard V."/>
            <person name="Lucas S."/>
            <person name="Lundell T."/>
            <person name="Martin R."/>
            <person name="McLaughlin D.J."/>
            <person name="Morgenstern I."/>
            <person name="Morin E."/>
            <person name="Murat C."/>
            <person name="Nagy L.G."/>
            <person name="Nolan M."/>
            <person name="Ohm R.A."/>
            <person name="Patyshakuliyeva A."/>
            <person name="Rokas A."/>
            <person name="Ruiz-Duenas F.J."/>
            <person name="Sabat G."/>
            <person name="Salamov A."/>
            <person name="Samejima M."/>
            <person name="Schmutz J."/>
            <person name="Slot J.C."/>
            <person name="St John F."/>
            <person name="Stenlid J."/>
            <person name="Sun H."/>
            <person name="Sun S."/>
            <person name="Syed K."/>
            <person name="Tsang A."/>
            <person name="Wiebenga A."/>
            <person name="Young D."/>
            <person name="Pisabarro A."/>
            <person name="Eastwood D.C."/>
            <person name="Martin F."/>
            <person name="Cullen D."/>
            <person name="Grigoriev I.V."/>
            <person name="Hibbett D.S."/>
        </authorList>
    </citation>
    <scope>NUCLEOTIDE SEQUENCE</scope>
    <source>
        <strain evidence="4">FP-58527</strain>
    </source>
</reference>
<name>S8EI45_FOMSC</name>
<sequence length="441" mass="47295">MIVKSGAPSDKSAEDQLKEQPEYADAPPPYEEVAGLSSFATDSQLRRHLVEVQQETSRRRPSTPPDAQRATSSFSSQYRSFSSSLSGPASPPLSRPPQDRTVNSLALYSRSDPLTGTYLIDPALAFPTSQNRRDRSAERAHERNVREAFGSIPGEEEDGNESDASDRRGWLRRRSMRRPQVNAAFRTRSGNIKATLRIVESDAAARAAAVSKDAARKVRARAMLSSRHGKIEARIAEIHPTRCIDLDVSSRDGDISVFLPLTFDGMVTFRSQRGTTNIAFLPAFAALARVVRGSSNEMLVSLSSTTTHTEMSTPSEGEDYCIIGTRDGRITVGLYGQDEGAAAAQGGGIGGLVSALVGMGVKSATNVLQASTNVGISTVQATVSSARDSAMLVKGHAMDSAARARMSAVEGASKSVLQVRAQLLQARSQILQAGSQFRGRP</sequence>
<protein>
    <recommendedName>
        <fullName evidence="2">DUF7330 domain-containing protein</fullName>
    </recommendedName>
</protein>
<dbReference type="HOGENOM" id="CLU_057152_0_0_1"/>
<gene>
    <name evidence="3" type="ORF">FOMPIDRAFT_97903</name>
</gene>
<dbReference type="Pfam" id="PF24016">
    <property type="entry name" value="DUF7330"/>
    <property type="match status" value="1"/>
</dbReference>
<feature type="domain" description="DUF7330" evidence="2">
    <location>
        <begin position="181"/>
        <end position="277"/>
    </location>
</feature>
<feature type="compositionally biased region" description="Low complexity" evidence="1">
    <location>
        <begin position="72"/>
        <end position="88"/>
    </location>
</feature>
<evidence type="ECO:0000259" key="2">
    <source>
        <dbReference type="Pfam" id="PF24016"/>
    </source>
</evidence>
<dbReference type="EMBL" id="KE504132">
    <property type="protein sequence ID" value="EPT02959.1"/>
    <property type="molecule type" value="Genomic_DNA"/>
</dbReference>
<dbReference type="eggNOG" id="ENOG502SV2T">
    <property type="taxonomic scope" value="Eukaryota"/>
</dbReference>
<feature type="region of interest" description="Disordered" evidence="1">
    <location>
        <begin position="129"/>
        <end position="175"/>
    </location>
</feature>
<dbReference type="OrthoDB" id="2593559at2759"/>
<feature type="compositionally biased region" description="Basic and acidic residues" evidence="1">
    <location>
        <begin position="131"/>
        <end position="146"/>
    </location>
</feature>
<feature type="compositionally biased region" description="Acidic residues" evidence="1">
    <location>
        <begin position="154"/>
        <end position="163"/>
    </location>
</feature>
<dbReference type="Proteomes" id="UP000015241">
    <property type="component" value="Unassembled WGS sequence"/>
</dbReference>
<feature type="region of interest" description="Disordered" evidence="1">
    <location>
        <begin position="1"/>
        <end position="100"/>
    </location>
</feature>
<proteinExistence type="predicted"/>
<feature type="compositionally biased region" description="Basic and acidic residues" evidence="1">
    <location>
        <begin position="11"/>
        <end position="21"/>
    </location>
</feature>
<keyword evidence="4" id="KW-1185">Reference proteome</keyword>
<dbReference type="AlphaFoldDB" id="S8EI45"/>
<dbReference type="InParanoid" id="S8EI45"/>
<evidence type="ECO:0000256" key="1">
    <source>
        <dbReference type="SAM" id="MobiDB-lite"/>
    </source>
</evidence>
<dbReference type="InterPro" id="IPR055754">
    <property type="entry name" value="DUF7330"/>
</dbReference>
<organism evidence="3 4">
    <name type="scientific">Fomitopsis schrenkii</name>
    <name type="common">Brown rot fungus</name>
    <dbReference type="NCBI Taxonomy" id="2126942"/>
    <lineage>
        <taxon>Eukaryota</taxon>
        <taxon>Fungi</taxon>
        <taxon>Dikarya</taxon>
        <taxon>Basidiomycota</taxon>
        <taxon>Agaricomycotina</taxon>
        <taxon>Agaricomycetes</taxon>
        <taxon>Polyporales</taxon>
        <taxon>Fomitopsis</taxon>
    </lineage>
</organism>
<accession>S8EI45</accession>
<evidence type="ECO:0000313" key="3">
    <source>
        <dbReference type="EMBL" id="EPT02959.1"/>
    </source>
</evidence>